<dbReference type="AlphaFoldDB" id="W6Z153"/>
<feature type="compositionally biased region" description="Polar residues" evidence="1">
    <location>
        <begin position="81"/>
        <end position="96"/>
    </location>
</feature>
<organism evidence="2 3">
    <name type="scientific">Bipolaris oryzae ATCC 44560</name>
    <dbReference type="NCBI Taxonomy" id="930090"/>
    <lineage>
        <taxon>Eukaryota</taxon>
        <taxon>Fungi</taxon>
        <taxon>Dikarya</taxon>
        <taxon>Ascomycota</taxon>
        <taxon>Pezizomycotina</taxon>
        <taxon>Dothideomycetes</taxon>
        <taxon>Pleosporomycetidae</taxon>
        <taxon>Pleosporales</taxon>
        <taxon>Pleosporineae</taxon>
        <taxon>Pleosporaceae</taxon>
        <taxon>Bipolaris</taxon>
    </lineage>
</organism>
<dbReference type="KEGG" id="bor:COCMIDRAFT_26327"/>
<feature type="compositionally biased region" description="Basic and acidic residues" evidence="1">
    <location>
        <begin position="54"/>
        <end position="67"/>
    </location>
</feature>
<evidence type="ECO:0000313" key="2">
    <source>
        <dbReference type="EMBL" id="EUC45497.1"/>
    </source>
</evidence>
<gene>
    <name evidence="2" type="ORF">COCMIDRAFT_26327</name>
</gene>
<evidence type="ECO:0000256" key="1">
    <source>
        <dbReference type="SAM" id="MobiDB-lite"/>
    </source>
</evidence>
<dbReference type="Proteomes" id="UP000054032">
    <property type="component" value="Unassembled WGS sequence"/>
</dbReference>
<feature type="region of interest" description="Disordered" evidence="1">
    <location>
        <begin position="50"/>
        <end position="111"/>
    </location>
</feature>
<reference evidence="2 3" key="1">
    <citation type="journal article" date="2013" name="PLoS Genet.">
        <title>Comparative genome structure, secondary metabolite, and effector coding capacity across Cochliobolus pathogens.</title>
        <authorList>
            <person name="Condon B.J."/>
            <person name="Leng Y."/>
            <person name="Wu D."/>
            <person name="Bushley K.E."/>
            <person name="Ohm R.A."/>
            <person name="Otillar R."/>
            <person name="Martin J."/>
            <person name="Schackwitz W."/>
            <person name="Grimwood J."/>
            <person name="MohdZainudin N."/>
            <person name="Xue C."/>
            <person name="Wang R."/>
            <person name="Manning V.A."/>
            <person name="Dhillon B."/>
            <person name="Tu Z.J."/>
            <person name="Steffenson B.J."/>
            <person name="Salamov A."/>
            <person name="Sun H."/>
            <person name="Lowry S."/>
            <person name="LaButti K."/>
            <person name="Han J."/>
            <person name="Copeland A."/>
            <person name="Lindquist E."/>
            <person name="Barry K."/>
            <person name="Schmutz J."/>
            <person name="Baker S.E."/>
            <person name="Ciuffetti L.M."/>
            <person name="Grigoriev I.V."/>
            <person name="Zhong S."/>
            <person name="Turgeon B.G."/>
        </authorList>
    </citation>
    <scope>NUCLEOTIDE SEQUENCE [LARGE SCALE GENOMIC DNA]</scope>
    <source>
        <strain evidence="2 3">ATCC 44560</strain>
    </source>
</reference>
<dbReference type="RefSeq" id="XP_007687970.1">
    <property type="nucleotide sequence ID" value="XM_007689780.1"/>
</dbReference>
<dbReference type="HOGENOM" id="CLU_1578241_0_0_1"/>
<name>W6Z153_COCMI</name>
<dbReference type="GeneID" id="19120913"/>
<sequence length="169" mass="18749">MPTYTKHHWYYSRRNVNVFLVACKSLRKTVGVVFDEVILRQGQAPLLRQKRERVKQDADSDSHEQQNLHRAPGQRLLHSRPTGSRVSLPFPNTSISPDAPPGLAPTIGSSQSQGPIYYTPLLGRGYKHAASTTLLQTPRLGVLRRLIRDPSTTMVQSSGGDLKAACLPL</sequence>
<dbReference type="EMBL" id="KI963983">
    <property type="protein sequence ID" value="EUC45497.1"/>
    <property type="molecule type" value="Genomic_DNA"/>
</dbReference>
<accession>W6Z153</accession>
<proteinExistence type="predicted"/>
<evidence type="ECO:0000313" key="3">
    <source>
        <dbReference type="Proteomes" id="UP000054032"/>
    </source>
</evidence>
<protein>
    <submittedName>
        <fullName evidence="2">Uncharacterized protein</fullName>
    </submittedName>
</protein>
<keyword evidence="3" id="KW-1185">Reference proteome</keyword>